<dbReference type="Gramene" id="Solyc06g011665.1.1">
    <property type="protein sequence ID" value="Solyc06g011665.1.1.1"/>
    <property type="gene ID" value="Solyc06g011665.1"/>
</dbReference>
<proteinExistence type="predicted"/>
<organism evidence="1">
    <name type="scientific">Solanum lycopersicum</name>
    <name type="common">Tomato</name>
    <name type="synonym">Lycopersicon esculentum</name>
    <dbReference type="NCBI Taxonomy" id="4081"/>
    <lineage>
        <taxon>Eukaryota</taxon>
        <taxon>Viridiplantae</taxon>
        <taxon>Streptophyta</taxon>
        <taxon>Embryophyta</taxon>
        <taxon>Tracheophyta</taxon>
        <taxon>Spermatophyta</taxon>
        <taxon>Magnoliopsida</taxon>
        <taxon>eudicotyledons</taxon>
        <taxon>Gunneridae</taxon>
        <taxon>Pentapetalae</taxon>
        <taxon>asterids</taxon>
        <taxon>lamiids</taxon>
        <taxon>Solanales</taxon>
        <taxon>Solanaceae</taxon>
        <taxon>Solanoideae</taxon>
        <taxon>Solaneae</taxon>
        <taxon>Solanum</taxon>
        <taxon>Solanum subgen. Lycopersicon</taxon>
    </lineage>
</organism>
<keyword evidence="2" id="KW-1185">Reference proteome</keyword>
<evidence type="ECO:0000313" key="2">
    <source>
        <dbReference type="Proteomes" id="UP000004994"/>
    </source>
</evidence>
<dbReference type="Proteomes" id="UP000004994">
    <property type="component" value="Chromosome 6"/>
</dbReference>
<protein>
    <submittedName>
        <fullName evidence="1">Uncharacterized protein</fullName>
    </submittedName>
</protein>
<name>A0A3Q7GPC2_SOLLC</name>
<sequence length="7" mass="745">RGMTSPP</sequence>
<accession>A0A3Q7GPC2</accession>
<reference evidence="1" key="1">
    <citation type="journal article" date="2012" name="Nature">
        <title>The tomato genome sequence provides insights into fleshy fruit evolution.</title>
        <authorList>
            <consortium name="Tomato Genome Consortium"/>
        </authorList>
    </citation>
    <scope>NUCLEOTIDE SEQUENCE [LARGE SCALE GENOMIC DNA]</scope>
    <source>
        <strain evidence="1">cv. Heinz 1706</strain>
    </source>
</reference>
<evidence type="ECO:0000313" key="1">
    <source>
        <dbReference type="EnsemblPlants" id="Solyc06g011665.1.1.1"/>
    </source>
</evidence>
<dbReference type="InParanoid" id="A0A3Q7GPC2"/>
<dbReference type="EnsemblPlants" id="Solyc06g011665.1.1">
    <property type="protein sequence ID" value="Solyc06g011665.1.1.1"/>
    <property type="gene ID" value="Solyc06g011665.1"/>
</dbReference>
<reference evidence="1" key="2">
    <citation type="submission" date="2019-01" db="UniProtKB">
        <authorList>
            <consortium name="EnsemblPlants"/>
        </authorList>
    </citation>
    <scope>IDENTIFICATION</scope>
    <source>
        <strain evidence="1">cv. Heinz 1706</strain>
    </source>
</reference>